<gene>
    <name evidence="1" type="ORF">IE53DRAFT_255181</name>
</gene>
<accession>A0ACD0P3P1</accession>
<keyword evidence="2" id="KW-1185">Reference proteome</keyword>
<proteinExistence type="predicted"/>
<dbReference type="Proteomes" id="UP000245626">
    <property type="component" value="Unassembled WGS sequence"/>
</dbReference>
<evidence type="ECO:0000313" key="2">
    <source>
        <dbReference type="Proteomes" id="UP000245626"/>
    </source>
</evidence>
<organism evidence="1 2">
    <name type="scientific">Violaceomyces palustris</name>
    <dbReference type="NCBI Taxonomy" id="1673888"/>
    <lineage>
        <taxon>Eukaryota</taxon>
        <taxon>Fungi</taxon>
        <taxon>Dikarya</taxon>
        <taxon>Basidiomycota</taxon>
        <taxon>Ustilaginomycotina</taxon>
        <taxon>Ustilaginomycetes</taxon>
        <taxon>Violaceomycetales</taxon>
        <taxon>Violaceomycetaceae</taxon>
        <taxon>Violaceomyces</taxon>
    </lineage>
</organism>
<evidence type="ECO:0000313" key="1">
    <source>
        <dbReference type="EMBL" id="PWN52738.1"/>
    </source>
</evidence>
<reference evidence="1 2" key="1">
    <citation type="journal article" date="2018" name="Mol. Biol. Evol.">
        <title>Broad Genomic Sampling Reveals a Smut Pathogenic Ancestry of the Fungal Clade Ustilaginomycotina.</title>
        <authorList>
            <person name="Kijpornyongpan T."/>
            <person name="Mondo S.J."/>
            <person name="Barry K."/>
            <person name="Sandor L."/>
            <person name="Lee J."/>
            <person name="Lipzen A."/>
            <person name="Pangilinan J."/>
            <person name="LaButti K."/>
            <person name="Hainaut M."/>
            <person name="Henrissat B."/>
            <person name="Grigoriev I.V."/>
            <person name="Spatafora J.W."/>
            <person name="Aime M.C."/>
        </authorList>
    </citation>
    <scope>NUCLEOTIDE SEQUENCE [LARGE SCALE GENOMIC DNA]</scope>
    <source>
        <strain evidence="1 2">SA 807</strain>
    </source>
</reference>
<sequence length="76" mass="8282">MPSSSSLLLASKHTRSFILRGRDPSKSSSRGLLPFFSFVSEMRWNGACSPPTSLPAFPRTPSLPSVAFLQTEAPWA</sequence>
<protein>
    <submittedName>
        <fullName evidence="1">Uncharacterized protein</fullName>
    </submittedName>
</protein>
<dbReference type="EMBL" id="KZ819760">
    <property type="protein sequence ID" value="PWN52738.1"/>
    <property type="molecule type" value="Genomic_DNA"/>
</dbReference>
<name>A0ACD0P3P1_9BASI</name>